<proteinExistence type="predicted"/>
<protein>
    <submittedName>
        <fullName evidence="2">Uncharacterized protein</fullName>
    </submittedName>
</protein>
<keyword evidence="3" id="KW-1185">Reference proteome</keyword>
<sequence>MLSSIPIKRLVTVTNATKLFRRTLTSSNNPLGFFSHSTNSLRTATPSTRHYDILASPCHLGKFGQQSPIRFFSRSVMASSVTPAFARATVKATTTSPFVQGQAVRGFCRKAWRAEHEAHINTARDAWTGAFAHNRDIQKHAHAHWRRWGGGFRGYHHSHDHRHHMRRRGPMRFLWRMMFLSTVFVAVPAILVFDAPTKALVLVPLTVAGVGGALILTGRLLFILLPLMAVGGAAVFWMTTMPAASTVKDLKKILDRDAMAGRHTSALSVLGPNWQVQSARPDEWFRWTFPEMGDKDALDKIDIRMTVFDPNDYSDRKFKTMWMVDRVSSEDHKDEFKRRCKKNKGRDGEDDRYALLKNLNLRREGDHFLIQMEEDGERIMDQKWAKKYLALGQLVDRAAKEMETAQPSLKLGDQVVLVHNSRDHEDSFWGRWSPFGGISVRIPFSRTWVQDLSDE</sequence>
<reference evidence="2" key="1">
    <citation type="journal article" date="2020" name="Fungal Divers.">
        <title>Resolving the Mortierellaceae phylogeny through synthesis of multi-gene phylogenetics and phylogenomics.</title>
        <authorList>
            <person name="Vandepol N."/>
            <person name="Liber J."/>
            <person name="Desiro A."/>
            <person name="Na H."/>
            <person name="Kennedy M."/>
            <person name="Barry K."/>
            <person name="Grigoriev I.V."/>
            <person name="Miller A.N."/>
            <person name="O'Donnell K."/>
            <person name="Stajich J.E."/>
            <person name="Bonito G."/>
        </authorList>
    </citation>
    <scope>NUCLEOTIDE SEQUENCE</scope>
    <source>
        <strain evidence="2">KOD948</strain>
    </source>
</reference>
<organism evidence="2 3">
    <name type="scientific">Mortierella polycephala</name>
    <dbReference type="NCBI Taxonomy" id="41804"/>
    <lineage>
        <taxon>Eukaryota</taxon>
        <taxon>Fungi</taxon>
        <taxon>Fungi incertae sedis</taxon>
        <taxon>Mucoromycota</taxon>
        <taxon>Mortierellomycotina</taxon>
        <taxon>Mortierellomycetes</taxon>
        <taxon>Mortierellales</taxon>
        <taxon>Mortierellaceae</taxon>
        <taxon>Mortierella</taxon>
    </lineage>
</organism>
<feature type="transmembrane region" description="Helical" evidence="1">
    <location>
        <begin position="223"/>
        <end position="244"/>
    </location>
</feature>
<keyword evidence="1" id="KW-0812">Transmembrane</keyword>
<keyword evidence="1" id="KW-0472">Membrane</keyword>
<dbReference type="OrthoDB" id="2399624at2759"/>
<dbReference type="Proteomes" id="UP000726737">
    <property type="component" value="Unassembled WGS sequence"/>
</dbReference>
<comment type="caution">
    <text evidence="2">The sequence shown here is derived from an EMBL/GenBank/DDBJ whole genome shotgun (WGS) entry which is preliminary data.</text>
</comment>
<name>A0A9P6Q009_9FUNG</name>
<feature type="transmembrane region" description="Helical" evidence="1">
    <location>
        <begin position="199"/>
        <end position="216"/>
    </location>
</feature>
<accession>A0A9P6Q009</accession>
<dbReference type="AlphaFoldDB" id="A0A9P6Q009"/>
<evidence type="ECO:0000313" key="2">
    <source>
        <dbReference type="EMBL" id="KAG0255677.1"/>
    </source>
</evidence>
<gene>
    <name evidence="2" type="ORF">BG011_004975</name>
</gene>
<keyword evidence="1" id="KW-1133">Transmembrane helix</keyword>
<dbReference type="EMBL" id="JAAAJA010000337">
    <property type="protein sequence ID" value="KAG0255677.1"/>
    <property type="molecule type" value="Genomic_DNA"/>
</dbReference>
<feature type="transmembrane region" description="Helical" evidence="1">
    <location>
        <begin position="173"/>
        <end position="193"/>
    </location>
</feature>
<evidence type="ECO:0000256" key="1">
    <source>
        <dbReference type="SAM" id="Phobius"/>
    </source>
</evidence>
<evidence type="ECO:0000313" key="3">
    <source>
        <dbReference type="Proteomes" id="UP000726737"/>
    </source>
</evidence>